<accession>A0A5E4PRK5</accession>
<sequence length="540" mass="58853">MFDAIRRSYQLTSDWAVLLTQLVAHQVIDAYNNSLCRSNLFTTLIDMLATLIHSTLAEGGDDNNRKHYQNLMKKLKKEIGDRHGPSVQAVTQLLPLSKNTIIEVIACEPLGCLVDQKGNKITGFDSDKKQGLRLTDKQRVSSWELLEGGRNPAPLSWAWFAATKIERKPLTYENSHRLLKFHTHSLVKPLSYYLEPLPLPPDDLDNNDSKQDNGSLDSSPTGSGKGRKMSCKMNKMKKSKPTTPMGGVQMGGPGQMNAGQMAGGQMGSGQMAGGQMSSGQMAGSQMSGGQMGGMGGQMFGGQYAGMQQGYGGYSQQMMQGGQQQMMNQGMAQGVNQMGQQVNPMSQSVSSIGQNVGQINQAVGQTGQMPQGMSQMGQNMGQMGQAMGQMGQMGQGSGMGQMSNQPGSMGPQGGNGMGGFPGQQSFQQNMMSGRASQEAYLAQQRQTARPQYIQQAPNVTMGGMGGPAPPYPRGMQPQQSAPYQQQMSQQQMSQQQMSQQQISQQQMTQQQRMRQQMLAMQQQQQGPLVQHLQRQQYQQPY</sequence>
<feature type="compositionally biased region" description="Polar residues" evidence="1">
    <location>
        <begin position="212"/>
        <end position="222"/>
    </location>
</feature>
<organism evidence="2 3">
    <name type="scientific">Leptidea sinapis</name>
    <dbReference type="NCBI Taxonomy" id="189913"/>
    <lineage>
        <taxon>Eukaryota</taxon>
        <taxon>Metazoa</taxon>
        <taxon>Ecdysozoa</taxon>
        <taxon>Arthropoda</taxon>
        <taxon>Hexapoda</taxon>
        <taxon>Insecta</taxon>
        <taxon>Pterygota</taxon>
        <taxon>Neoptera</taxon>
        <taxon>Endopterygota</taxon>
        <taxon>Lepidoptera</taxon>
        <taxon>Glossata</taxon>
        <taxon>Ditrysia</taxon>
        <taxon>Papilionoidea</taxon>
        <taxon>Pieridae</taxon>
        <taxon>Dismorphiinae</taxon>
        <taxon>Leptidea</taxon>
    </lineage>
</organism>
<dbReference type="GO" id="GO:0045944">
    <property type="term" value="P:positive regulation of transcription by RNA polymerase II"/>
    <property type="evidence" value="ECO:0007669"/>
    <property type="project" value="TreeGrafter"/>
</dbReference>
<dbReference type="GO" id="GO:0003713">
    <property type="term" value="F:transcription coactivator activity"/>
    <property type="evidence" value="ECO:0007669"/>
    <property type="project" value="TreeGrafter"/>
</dbReference>
<feature type="compositionally biased region" description="Basic residues" evidence="1">
    <location>
        <begin position="225"/>
        <end position="240"/>
    </location>
</feature>
<gene>
    <name evidence="2" type="ORF">LSINAPIS_LOCUS1486</name>
</gene>
<dbReference type="GO" id="GO:0016592">
    <property type="term" value="C:mediator complex"/>
    <property type="evidence" value="ECO:0007669"/>
    <property type="project" value="TreeGrafter"/>
</dbReference>
<feature type="region of interest" description="Disordered" evidence="1">
    <location>
        <begin position="262"/>
        <end position="289"/>
    </location>
</feature>
<dbReference type="InterPro" id="IPR051647">
    <property type="entry name" value="Mediator_comp_sub12"/>
</dbReference>
<feature type="compositionally biased region" description="Gly residues" evidence="1">
    <location>
        <begin position="262"/>
        <end position="272"/>
    </location>
</feature>
<evidence type="ECO:0000313" key="2">
    <source>
        <dbReference type="EMBL" id="VVC88022.1"/>
    </source>
</evidence>
<evidence type="ECO:0000256" key="1">
    <source>
        <dbReference type="SAM" id="MobiDB-lite"/>
    </source>
</evidence>
<evidence type="ECO:0000313" key="3">
    <source>
        <dbReference type="Proteomes" id="UP000324832"/>
    </source>
</evidence>
<dbReference type="PANTHER" id="PTHR46007">
    <property type="entry name" value="MEDIATOR OF RNA POLYMERASE II TRANSCRIPTION SUBUNIT 12"/>
    <property type="match status" value="1"/>
</dbReference>
<feature type="compositionally biased region" description="Low complexity" evidence="1">
    <location>
        <begin position="399"/>
        <end position="408"/>
    </location>
</feature>
<dbReference type="EMBL" id="FZQP02000226">
    <property type="protein sequence ID" value="VVC88022.1"/>
    <property type="molecule type" value="Genomic_DNA"/>
</dbReference>
<reference evidence="2 3" key="1">
    <citation type="submission" date="2017-07" db="EMBL/GenBank/DDBJ databases">
        <authorList>
            <person name="Talla V."/>
            <person name="Backstrom N."/>
        </authorList>
    </citation>
    <scope>NUCLEOTIDE SEQUENCE [LARGE SCALE GENOMIC DNA]</scope>
</reference>
<feature type="compositionally biased region" description="Polar residues" evidence="1">
    <location>
        <begin position="442"/>
        <end position="457"/>
    </location>
</feature>
<keyword evidence="3" id="KW-1185">Reference proteome</keyword>
<dbReference type="PANTHER" id="PTHR46007:SF11">
    <property type="entry name" value="MEDIATOR OF RNA POLYMERASE II TRANSCRIPTION SUBUNIT 12"/>
    <property type="match status" value="1"/>
</dbReference>
<feature type="region of interest" description="Disordered" evidence="1">
    <location>
        <begin position="387"/>
        <end position="540"/>
    </location>
</feature>
<dbReference type="AlphaFoldDB" id="A0A5E4PRK5"/>
<feature type="region of interest" description="Disordered" evidence="1">
    <location>
        <begin position="198"/>
        <end position="248"/>
    </location>
</feature>
<protein>
    <submittedName>
        <fullName evidence="2">Uncharacterized protein</fullName>
    </submittedName>
</protein>
<feature type="compositionally biased region" description="Polar residues" evidence="1">
    <location>
        <begin position="425"/>
        <end position="434"/>
    </location>
</feature>
<proteinExistence type="predicted"/>
<name>A0A5E4PRK5_9NEOP</name>
<feature type="compositionally biased region" description="Low complexity" evidence="1">
    <location>
        <begin position="472"/>
        <end position="540"/>
    </location>
</feature>
<feature type="compositionally biased region" description="Low complexity" evidence="1">
    <location>
        <begin position="273"/>
        <end position="288"/>
    </location>
</feature>
<feature type="compositionally biased region" description="Gly residues" evidence="1">
    <location>
        <begin position="409"/>
        <end position="420"/>
    </location>
</feature>
<dbReference type="Proteomes" id="UP000324832">
    <property type="component" value="Unassembled WGS sequence"/>
</dbReference>